<proteinExistence type="predicted"/>
<feature type="transmembrane region" description="Helical" evidence="7">
    <location>
        <begin position="403"/>
        <end position="426"/>
    </location>
</feature>
<dbReference type="Proteomes" id="UP000294599">
    <property type="component" value="Unassembled WGS sequence"/>
</dbReference>
<dbReference type="InterPro" id="IPR011990">
    <property type="entry name" value="TPR-like_helical_dom_sf"/>
</dbReference>
<keyword evidence="4 5" id="KW-0067">ATP-binding</keyword>
<keyword evidence="3 9" id="KW-0418">Kinase</keyword>
<evidence type="ECO:0000259" key="8">
    <source>
        <dbReference type="PROSITE" id="PS50011"/>
    </source>
</evidence>
<feature type="domain" description="Protein kinase" evidence="8">
    <location>
        <begin position="103"/>
        <end position="378"/>
    </location>
</feature>
<keyword evidence="10" id="KW-1185">Reference proteome</keyword>
<dbReference type="SUPFAM" id="SSF48452">
    <property type="entry name" value="TPR-like"/>
    <property type="match status" value="3"/>
</dbReference>
<name>A0A4S3L1Z0_9GAMM</name>
<evidence type="ECO:0000256" key="4">
    <source>
        <dbReference type="ARBA" id="ARBA00022840"/>
    </source>
</evidence>
<keyword evidence="7" id="KW-0472">Membrane</keyword>
<dbReference type="PROSITE" id="PS50011">
    <property type="entry name" value="PROTEIN_KINASE_DOM"/>
    <property type="match status" value="1"/>
</dbReference>
<evidence type="ECO:0000256" key="3">
    <source>
        <dbReference type="ARBA" id="ARBA00022777"/>
    </source>
</evidence>
<keyword evidence="7" id="KW-0812">Transmembrane</keyword>
<dbReference type="CDD" id="cd14014">
    <property type="entry name" value="STKc_PknB_like"/>
    <property type="match status" value="1"/>
</dbReference>
<dbReference type="InterPro" id="IPR017441">
    <property type="entry name" value="Protein_kinase_ATP_BS"/>
</dbReference>
<dbReference type="GO" id="GO:0004674">
    <property type="term" value="F:protein serine/threonine kinase activity"/>
    <property type="evidence" value="ECO:0007669"/>
    <property type="project" value="TreeGrafter"/>
</dbReference>
<feature type="binding site" evidence="5">
    <location>
        <position position="134"/>
    </location>
    <ligand>
        <name>ATP</name>
        <dbReference type="ChEBI" id="CHEBI:30616"/>
    </ligand>
</feature>
<dbReference type="Pfam" id="PF13374">
    <property type="entry name" value="TPR_10"/>
    <property type="match status" value="1"/>
</dbReference>
<keyword evidence="1" id="KW-0808">Transferase</keyword>
<keyword evidence="7" id="KW-1133">Transmembrane helix</keyword>
<dbReference type="InterPro" id="IPR000719">
    <property type="entry name" value="Prot_kinase_dom"/>
</dbReference>
<dbReference type="Gene3D" id="3.30.200.20">
    <property type="entry name" value="Phosphorylase Kinase, domain 1"/>
    <property type="match status" value="1"/>
</dbReference>
<accession>A0A4S3L1Z0</accession>
<evidence type="ECO:0000256" key="7">
    <source>
        <dbReference type="SAM" id="Phobius"/>
    </source>
</evidence>
<dbReference type="SMART" id="SM00028">
    <property type="entry name" value="TPR"/>
    <property type="match status" value="4"/>
</dbReference>
<dbReference type="InterPro" id="IPR008271">
    <property type="entry name" value="Ser/Thr_kinase_AS"/>
</dbReference>
<dbReference type="Pfam" id="PF00069">
    <property type="entry name" value="Pkinase"/>
    <property type="match status" value="1"/>
</dbReference>
<dbReference type="PANTHER" id="PTHR43289:SF34">
    <property type="entry name" value="SERINE_THREONINE-PROTEIN KINASE YBDM-RELATED"/>
    <property type="match status" value="1"/>
</dbReference>
<feature type="region of interest" description="Disordered" evidence="6">
    <location>
        <begin position="1"/>
        <end position="26"/>
    </location>
</feature>
<dbReference type="Gene3D" id="1.10.510.10">
    <property type="entry name" value="Transferase(Phosphotransferase) domain 1"/>
    <property type="match status" value="1"/>
</dbReference>
<comment type="caution">
    <text evidence="9">The sequence shown here is derived from an EMBL/GenBank/DDBJ whole genome shotgun (WGS) entry which is preliminary data.</text>
</comment>
<gene>
    <name evidence="9" type="ORF">EDC25_1157</name>
</gene>
<evidence type="ECO:0000313" key="10">
    <source>
        <dbReference type="Proteomes" id="UP000294599"/>
    </source>
</evidence>
<dbReference type="PROSITE" id="PS00107">
    <property type="entry name" value="PROTEIN_KINASE_ATP"/>
    <property type="match status" value="1"/>
</dbReference>
<evidence type="ECO:0000256" key="2">
    <source>
        <dbReference type="ARBA" id="ARBA00022741"/>
    </source>
</evidence>
<evidence type="ECO:0000256" key="1">
    <source>
        <dbReference type="ARBA" id="ARBA00022679"/>
    </source>
</evidence>
<dbReference type="Gene3D" id="1.25.40.10">
    <property type="entry name" value="Tetratricopeptide repeat domain"/>
    <property type="match status" value="3"/>
</dbReference>
<reference evidence="9 10" key="1">
    <citation type="submission" date="2019-03" db="EMBL/GenBank/DDBJ databases">
        <title>Genomic Encyclopedia of Type Strains, Phase IV (KMG-IV): sequencing the most valuable type-strain genomes for metagenomic binning, comparative biology and taxonomic classification.</title>
        <authorList>
            <person name="Goeker M."/>
        </authorList>
    </citation>
    <scope>NUCLEOTIDE SEQUENCE [LARGE SCALE GENOMIC DNA]</scope>
    <source>
        <strain evidence="9 10">DSM 21944</strain>
    </source>
</reference>
<dbReference type="SUPFAM" id="SSF56112">
    <property type="entry name" value="Protein kinase-like (PK-like)"/>
    <property type="match status" value="1"/>
</dbReference>
<protein>
    <submittedName>
        <fullName evidence="9">Serine/threonine-protein kinase</fullName>
    </submittedName>
</protein>
<organism evidence="9 10">
    <name type="scientific">Pseudofulvimonas gallinarii</name>
    <dbReference type="NCBI Taxonomy" id="634155"/>
    <lineage>
        <taxon>Bacteria</taxon>
        <taxon>Pseudomonadati</taxon>
        <taxon>Pseudomonadota</taxon>
        <taxon>Gammaproteobacteria</taxon>
        <taxon>Lysobacterales</taxon>
        <taxon>Rhodanobacteraceae</taxon>
        <taxon>Pseudofulvimonas</taxon>
    </lineage>
</organism>
<keyword evidence="2 5" id="KW-0547">Nucleotide-binding</keyword>
<dbReference type="PROSITE" id="PS00108">
    <property type="entry name" value="PROTEIN_KINASE_ST"/>
    <property type="match status" value="1"/>
</dbReference>
<dbReference type="GO" id="GO:0005524">
    <property type="term" value="F:ATP binding"/>
    <property type="evidence" value="ECO:0007669"/>
    <property type="project" value="UniProtKB-UniRule"/>
</dbReference>
<dbReference type="EMBL" id="SMAF01000015">
    <property type="protein sequence ID" value="TCS96319.1"/>
    <property type="molecule type" value="Genomic_DNA"/>
</dbReference>
<dbReference type="InterPro" id="IPR019734">
    <property type="entry name" value="TPR_rpt"/>
</dbReference>
<dbReference type="InterPro" id="IPR011009">
    <property type="entry name" value="Kinase-like_dom_sf"/>
</dbReference>
<evidence type="ECO:0000256" key="5">
    <source>
        <dbReference type="PROSITE-ProRule" id="PRU10141"/>
    </source>
</evidence>
<evidence type="ECO:0000256" key="6">
    <source>
        <dbReference type="SAM" id="MobiDB-lite"/>
    </source>
</evidence>
<sequence>MGERRGGEAGQSGCVESRSGDRERPSDALDARALRMARQGLDVDIGDRDRWLSEHCGQDSELRDRVQRLLARADAITRTVPAGGRGDATLGGLAVPDGRVGAYRLIECIGRGGMGEVWRGERCEGGFEQTVAIKLMLESRADWLRRFGRERQILARLNHPNIAHLVDGGVTGSGLSWLAMEFVEGETITRWCDRQRLGIEDRVRLMLPVCAAVQFAHQALVVHRDIKPANILVDAEGRPRLLDFGIAKLMDETASSEASTLIMTPAYAAPEQRSGEAITTATDVYQLGAVLFELLSGEPLEAPRARPGEEGLSQPGGSGPQDEAARKRRAGLRGTSPQRVAAVLNGDLGSILAKALAFQPGDRYGSARELADDLRNWLDNRPIRARRLGTAYRIRKFLRRNRLPVAVTGILAAALAVSLLFAWQWFQAERQQQLRSEKILGFMRELFSANHLEETEGQTLTVAELLDGAAERIDRQFADDPASRAVLLTELADVYRSLGRYEESLRLLDVALQLQRPWRAVAPDDYLQTLATVGYVRLELYGYEEAIGLAEEALALVGDDASVKAAHWRFIFKGILADALASSGHPAEAEPLYQDVLDASNDAHAPPRRRAIRRSDYAHMLLRIGRGPEAIEQFDIAERILLEDPSTSKVNLLVIQTSRALAHLTMGKPARAVEAYAQALPEMEQIFGEGHNRTTIVRSQMAQALMGIGRYRQALELVDHNLQFMEASGAVVEKDRVLVAKGVRPRLMIASLRAAEALPEIEEGMAWLQERTEGASFETAVLGSVHAAALVELGRFSEAREVLDRAYAEMRELRQLTADQFDPLMEDAVGRLALLEGQAREAAVHFTNALETYVAQVGEDSPRTARARVHLLWTELVQVPDRDRLEDLERARQRLAVALEVPDAAPLWQVDLLIAEHAAHLGKSPPDPARVERSRQALREESGLDVLPPFKGISSI</sequence>
<dbReference type="RefSeq" id="WP_123522199.1">
    <property type="nucleotide sequence ID" value="NZ_JBHMFH010000001.1"/>
</dbReference>
<evidence type="ECO:0000313" key="9">
    <source>
        <dbReference type="EMBL" id="TCS96319.1"/>
    </source>
</evidence>
<dbReference type="AlphaFoldDB" id="A0A4S3L1Z0"/>
<feature type="region of interest" description="Disordered" evidence="6">
    <location>
        <begin position="302"/>
        <end position="334"/>
    </location>
</feature>
<dbReference type="PANTHER" id="PTHR43289">
    <property type="entry name" value="MITOGEN-ACTIVATED PROTEIN KINASE KINASE KINASE 20-RELATED"/>
    <property type="match status" value="1"/>
</dbReference>
<dbReference type="SMART" id="SM00220">
    <property type="entry name" value="S_TKc"/>
    <property type="match status" value="1"/>
</dbReference>